<evidence type="ECO:0000313" key="4">
    <source>
        <dbReference type="Proteomes" id="UP001196915"/>
    </source>
</evidence>
<dbReference type="EMBL" id="PVFR01000041">
    <property type="protein sequence ID" value="PRE48616.1"/>
    <property type="molecule type" value="Genomic_DNA"/>
</dbReference>
<reference evidence="2 3" key="1">
    <citation type="submission" date="2018-03" db="EMBL/GenBank/DDBJ databases">
        <authorList>
            <person name="Nguyen K."/>
            <person name="Fouts D."/>
            <person name="Sutton G."/>
        </authorList>
    </citation>
    <scope>NUCLEOTIDE SEQUENCE [LARGE SCALE GENOMIC DNA]</scope>
    <source>
        <strain evidence="2 3">AU14328</strain>
    </source>
</reference>
<organism evidence="1 4">
    <name type="scientific">Burkholderia multivorans</name>
    <dbReference type="NCBI Taxonomy" id="87883"/>
    <lineage>
        <taxon>Bacteria</taxon>
        <taxon>Pseudomonadati</taxon>
        <taxon>Pseudomonadota</taxon>
        <taxon>Betaproteobacteria</taxon>
        <taxon>Burkholderiales</taxon>
        <taxon>Burkholderiaceae</taxon>
        <taxon>Burkholderia</taxon>
        <taxon>Burkholderia cepacia complex</taxon>
    </lineage>
</organism>
<dbReference type="Proteomes" id="UP001196915">
    <property type="component" value="Unassembled WGS sequence"/>
</dbReference>
<evidence type="ECO:0000313" key="3">
    <source>
        <dbReference type="Proteomes" id="UP000237811"/>
    </source>
</evidence>
<accession>A0AAP2MPA6</accession>
<dbReference type="EMBL" id="JAHPMX010000006">
    <property type="protein sequence ID" value="MBU9357524.1"/>
    <property type="molecule type" value="Genomic_DNA"/>
</dbReference>
<dbReference type="RefSeq" id="WP_105777021.1">
    <property type="nucleotide sequence ID" value="NZ_CADFGQ010000001.1"/>
</dbReference>
<dbReference type="Proteomes" id="UP000237811">
    <property type="component" value="Unassembled WGS sequence"/>
</dbReference>
<protein>
    <submittedName>
        <fullName evidence="1">Baseplate J/gp47 family protein</fullName>
    </submittedName>
    <submittedName>
        <fullName evidence="2">Baseplate protein J</fullName>
    </submittedName>
</protein>
<evidence type="ECO:0000313" key="1">
    <source>
        <dbReference type="EMBL" id="MBU9357524.1"/>
    </source>
</evidence>
<dbReference type="AlphaFoldDB" id="A0AAP2MPA6"/>
<gene>
    <name evidence="2" type="ORF">C6P99_14070</name>
    <name evidence="1" type="ORF">KTE52_14415</name>
</gene>
<reference evidence="1" key="2">
    <citation type="submission" date="2021-06" db="EMBL/GenBank/DDBJ databases">
        <title>A collection of bacterial strains from the Burkholderia cepacia Research Laboratory and Repository.</title>
        <authorList>
            <person name="Lipuma J."/>
            <person name="Spilker T."/>
        </authorList>
    </citation>
    <scope>NUCLEOTIDE SEQUENCE</scope>
    <source>
        <strain evidence="1">AU37435</strain>
    </source>
</reference>
<comment type="caution">
    <text evidence="1">The sequence shown here is derived from an EMBL/GenBank/DDBJ whole genome shotgun (WGS) entry which is preliminary data.</text>
</comment>
<evidence type="ECO:0000313" key="2">
    <source>
        <dbReference type="EMBL" id="PRE48616.1"/>
    </source>
</evidence>
<name>A0AAP2MPA6_9BURK</name>
<sequence length="402" mass="42351">MALTTPITSSGLVPRDPAEIQADIITRVTKARPGYTANIPGSMIDDILGTDVAAVTLMEQARVETINSLTSPTAQPYILNRIGTQLGVQPGTVSNGSVDVVAVNSTPGFVFNKGFIISDGSKQYVLTTPTAVKPDGTTDPMNFVCQTAGTFAIPANTVKIVVTPLPDGITVNLNNPADGIPGKAQEDISSYRARIMETQRAVSQGFISTLRTTLQQVPGVSSRLISIAYSGSDITAGYRVIVGGGDDTAVAMAIFTSMFDLPALMPSADASRTVTVNLRDGSDTYTIPFVRPLQQNVGVTVTWNTLSGNVISDDSITQVVQPAVLAYINSIQGGGYINENVLRKRVTDAMSTVIPEEDITRLVFGYTIDGAVVAPPAGEQEIKGNDEGYFVTNVASISVVRG</sequence>
<proteinExistence type="predicted"/>